<dbReference type="GO" id="GO:0022857">
    <property type="term" value="F:transmembrane transporter activity"/>
    <property type="evidence" value="ECO:0007669"/>
    <property type="project" value="InterPro"/>
</dbReference>
<evidence type="ECO:0000313" key="8">
    <source>
        <dbReference type="EMBL" id="KAK4871608.1"/>
    </source>
</evidence>
<protein>
    <recommendedName>
        <fullName evidence="7">Major facilitator superfamily (MFS) profile domain-containing protein</fullName>
    </recommendedName>
</protein>
<feature type="transmembrane region" description="Helical" evidence="6">
    <location>
        <begin position="147"/>
        <end position="168"/>
    </location>
</feature>
<name>A0AAN7QAT1_9COLE</name>
<feature type="transmembrane region" description="Helical" evidence="6">
    <location>
        <begin position="390"/>
        <end position="411"/>
    </location>
</feature>
<dbReference type="PROSITE" id="PS00217">
    <property type="entry name" value="SUGAR_TRANSPORT_2"/>
    <property type="match status" value="1"/>
</dbReference>
<dbReference type="InterPro" id="IPR036259">
    <property type="entry name" value="MFS_trans_sf"/>
</dbReference>
<dbReference type="SUPFAM" id="SSF103473">
    <property type="entry name" value="MFS general substrate transporter"/>
    <property type="match status" value="1"/>
</dbReference>
<dbReference type="PANTHER" id="PTHR48021">
    <property type="match status" value="1"/>
</dbReference>
<dbReference type="PROSITE" id="PS50850">
    <property type="entry name" value="MFS"/>
    <property type="match status" value="1"/>
</dbReference>
<dbReference type="InterPro" id="IPR050549">
    <property type="entry name" value="MFS_Trehalose_Transporter"/>
</dbReference>
<feature type="transmembrane region" description="Helical" evidence="6">
    <location>
        <begin position="293"/>
        <end position="314"/>
    </location>
</feature>
<feature type="transmembrane region" description="Helical" evidence="6">
    <location>
        <begin position="111"/>
        <end position="135"/>
    </location>
</feature>
<dbReference type="Gene3D" id="1.20.1250.20">
    <property type="entry name" value="MFS general substrate transporter like domains"/>
    <property type="match status" value="1"/>
</dbReference>
<feature type="transmembrane region" description="Helical" evidence="6">
    <location>
        <begin position="355"/>
        <end position="378"/>
    </location>
</feature>
<proteinExistence type="predicted"/>
<dbReference type="GO" id="GO:0016020">
    <property type="term" value="C:membrane"/>
    <property type="evidence" value="ECO:0007669"/>
    <property type="project" value="UniProtKB-SubCell"/>
</dbReference>
<evidence type="ECO:0000256" key="1">
    <source>
        <dbReference type="ARBA" id="ARBA00004141"/>
    </source>
</evidence>
<evidence type="ECO:0000313" key="9">
    <source>
        <dbReference type="Proteomes" id="UP001353858"/>
    </source>
</evidence>
<feature type="transmembrane region" description="Helical" evidence="6">
    <location>
        <begin position="258"/>
        <end position="281"/>
    </location>
</feature>
<dbReference type="PANTHER" id="PTHR48021:SF89">
    <property type="entry name" value="FI02132P-RELATED"/>
    <property type="match status" value="1"/>
</dbReference>
<keyword evidence="5" id="KW-0325">Glycoprotein</keyword>
<organism evidence="8 9">
    <name type="scientific">Aquatica leii</name>
    <dbReference type="NCBI Taxonomy" id="1421715"/>
    <lineage>
        <taxon>Eukaryota</taxon>
        <taxon>Metazoa</taxon>
        <taxon>Ecdysozoa</taxon>
        <taxon>Arthropoda</taxon>
        <taxon>Hexapoda</taxon>
        <taxon>Insecta</taxon>
        <taxon>Pterygota</taxon>
        <taxon>Neoptera</taxon>
        <taxon>Endopterygota</taxon>
        <taxon>Coleoptera</taxon>
        <taxon>Polyphaga</taxon>
        <taxon>Elateriformia</taxon>
        <taxon>Elateroidea</taxon>
        <taxon>Lampyridae</taxon>
        <taxon>Luciolinae</taxon>
        <taxon>Aquatica</taxon>
    </lineage>
</organism>
<reference evidence="9" key="1">
    <citation type="submission" date="2023-01" db="EMBL/GenBank/DDBJ databases">
        <title>Key to firefly adult light organ development and bioluminescence: homeobox transcription factors regulate luciferase expression and transportation to peroxisome.</title>
        <authorList>
            <person name="Fu X."/>
        </authorList>
    </citation>
    <scope>NUCLEOTIDE SEQUENCE [LARGE SCALE GENOMIC DNA]</scope>
</reference>
<dbReference type="EMBL" id="JARPUR010000008">
    <property type="protein sequence ID" value="KAK4871608.1"/>
    <property type="molecule type" value="Genomic_DNA"/>
</dbReference>
<dbReference type="InterPro" id="IPR020846">
    <property type="entry name" value="MFS_dom"/>
</dbReference>
<gene>
    <name evidence="8" type="ORF">RN001_015732</name>
</gene>
<dbReference type="InterPro" id="IPR005829">
    <property type="entry name" value="Sugar_transporter_CS"/>
</dbReference>
<feature type="transmembrane region" description="Helical" evidence="6">
    <location>
        <begin position="83"/>
        <end position="105"/>
    </location>
</feature>
<accession>A0AAN7QAT1</accession>
<evidence type="ECO:0000259" key="7">
    <source>
        <dbReference type="PROSITE" id="PS50850"/>
    </source>
</evidence>
<keyword evidence="9" id="KW-1185">Reference proteome</keyword>
<dbReference type="InterPro" id="IPR003663">
    <property type="entry name" value="Sugar/inositol_transpt"/>
</dbReference>
<dbReference type="AlphaFoldDB" id="A0AAN7QAT1"/>
<feature type="transmembrane region" description="Helical" evidence="6">
    <location>
        <begin position="174"/>
        <end position="195"/>
    </location>
</feature>
<keyword evidence="2 6" id="KW-0812">Transmembrane</keyword>
<feature type="transmembrane region" description="Helical" evidence="6">
    <location>
        <begin position="423"/>
        <end position="442"/>
    </location>
</feature>
<dbReference type="Pfam" id="PF00083">
    <property type="entry name" value="Sugar_tr"/>
    <property type="match status" value="1"/>
</dbReference>
<feature type="domain" description="Major facilitator superfamily (MFS) profile" evidence="7">
    <location>
        <begin position="14"/>
        <end position="446"/>
    </location>
</feature>
<keyword evidence="4 6" id="KW-0472">Membrane</keyword>
<feature type="transmembrane region" description="Helical" evidence="6">
    <location>
        <begin position="12"/>
        <end position="41"/>
    </location>
</feature>
<evidence type="ECO:0000256" key="6">
    <source>
        <dbReference type="SAM" id="Phobius"/>
    </source>
</evidence>
<comment type="caution">
    <text evidence="8">The sequence shown here is derived from an EMBL/GenBank/DDBJ whole genome shotgun (WGS) entry which is preliminary data.</text>
</comment>
<sequence>MPCPEKSSFTQIVLGLIANFTSLSPSMSLGFSAIALPWLLAHDNPYKLTKNESSWFASIVSTATPIGCLISGPISDRYGRKTALLNVNVVCALGWLVIVSAFYVQQHQYQLLLLGRVLTGLSSGLCSMPATIYMAEVSTPKLRGMFITWNALTFALGVLLIYLFGSVAQDNWGATAMICAALPCMGLFMTCIYMVESPLWLASKNRLDEAKLSMRKFYNCKECSEKVDAEIEMQLSNVDTKEKLSFAEFLRPTFIKPFLLISTFFFFQQFSGVFVIIFYAIDIVNQVKISINPYVAICSIAFVRIIGSVIVSFLNKKFGRRPLSLVSGGGMTVSMIAIAVYLISIQENIIAPMSMLPLTLLIGYIFFCSLGFFTMPFAMAAEVFPSKVRGIGTGLTTCIAYICNFVIIKIYPLVIKKISNYNMFLLFGCVSLLGTMFVALCLPETNGKTLKEIEEYFDKKNKYVGNESKISQVTNKAPVS</sequence>
<keyword evidence="3 6" id="KW-1133">Transmembrane helix</keyword>
<dbReference type="InterPro" id="IPR005828">
    <property type="entry name" value="MFS_sugar_transport-like"/>
</dbReference>
<evidence type="ECO:0000256" key="2">
    <source>
        <dbReference type="ARBA" id="ARBA00022692"/>
    </source>
</evidence>
<feature type="transmembrane region" description="Helical" evidence="6">
    <location>
        <begin position="323"/>
        <end position="343"/>
    </location>
</feature>
<evidence type="ECO:0000256" key="4">
    <source>
        <dbReference type="ARBA" id="ARBA00023136"/>
    </source>
</evidence>
<dbReference type="FunFam" id="1.20.1250.20:FF:000249">
    <property type="entry name" value="facilitated trehalose transporter Tret1"/>
    <property type="match status" value="1"/>
</dbReference>
<dbReference type="Proteomes" id="UP001353858">
    <property type="component" value="Unassembled WGS sequence"/>
</dbReference>
<evidence type="ECO:0000256" key="5">
    <source>
        <dbReference type="ARBA" id="ARBA00023180"/>
    </source>
</evidence>
<comment type="subcellular location">
    <subcellularLocation>
        <location evidence="1">Membrane</location>
        <topology evidence="1">Multi-pass membrane protein</topology>
    </subcellularLocation>
</comment>
<evidence type="ECO:0000256" key="3">
    <source>
        <dbReference type="ARBA" id="ARBA00022989"/>
    </source>
</evidence>
<dbReference type="PRINTS" id="PR00171">
    <property type="entry name" value="SUGRTRNSPORT"/>
</dbReference>